<keyword evidence="3" id="KW-1185">Reference proteome</keyword>
<accession>A0A2N5S1U8</accession>
<feature type="compositionally biased region" description="Low complexity" evidence="1">
    <location>
        <begin position="38"/>
        <end position="54"/>
    </location>
</feature>
<comment type="caution">
    <text evidence="2">The sequence shown here is derived from an EMBL/GenBank/DDBJ whole genome shotgun (WGS) entry which is preliminary data.</text>
</comment>
<gene>
    <name evidence="2" type="ORF">PCANC_26324</name>
</gene>
<dbReference type="AlphaFoldDB" id="A0A2N5S1U8"/>
<feature type="compositionally biased region" description="Polar residues" evidence="1">
    <location>
        <begin position="24"/>
        <end position="37"/>
    </location>
</feature>
<evidence type="ECO:0000313" key="3">
    <source>
        <dbReference type="Proteomes" id="UP000235388"/>
    </source>
</evidence>
<name>A0A2N5S1U8_9BASI</name>
<evidence type="ECO:0000313" key="2">
    <source>
        <dbReference type="EMBL" id="PLW07221.1"/>
    </source>
</evidence>
<sequence>MQHLINVIDMSHTDNTETDLNRPLHQSANLKTRPSNKPTVAPRPSTVPTTTSPAQPLTRNTNVIHVDAQAKSSGPGSLKVTLEPFRLFAKEAWLYKLVKAELQRLCLPSKKQLESGYAFQPDRFMCSAKDVKRQAYKLVKRGHAGLWSWNEKLQAARYKALKKVPTLHQTPCRRASFTGWATNKVEGSPPPPVQSLPAGILNNFRHFQWYWHKDRWLLFLLHKA</sequence>
<organism evidence="2 3">
    <name type="scientific">Puccinia coronata f. sp. avenae</name>
    <dbReference type="NCBI Taxonomy" id="200324"/>
    <lineage>
        <taxon>Eukaryota</taxon>
        <taxon>Fungi</taxon>
        <taxon>Dikarya</taxon>
        <taxon>Basidiomycota</taxon>
        <taxon>Pucciniomycotina</taxon>
        <taxon>Pucciniomycetes</taxon>
        <taxon>Pucciniales</taxon>
        <taxon>Pucciniaceae</taxon>
        <taxon>Puccinia</taxon>
    </lineage>
</organism>
<evidence type="ECO:0000256" key="1">
    <source>
        <dbReference type="SAM" id="MobiDB-lite"/>
    </source>
</evidence>
<feature type="compositionally biased region" description="Basic and acidic residues" evidence="1">
    <location>
        <begin position="11"/>
        <end position="22"/>
    </location>
</feature>
<dbReference type="OrthoDB" id="2516273at2759"/>
<proteinExistence type="predicted"/>
<feature type="region of interest" description="Disordered" evidence="1">
    <location>
        <begin position="1"/>
        <end position="58"/>
    </location>
</feature>
<protein>
    <submittedName>
        <fullName evidence="2">Uncharacterized protein</fullName>
    </submittedName>
</protein>
<dbReference type="Proteomes" id="UP000235388">
    <property type="component" value="Unassembled WGS sequence"/>
</dbReference>
<reference evidence="2 3" key="1">
    <citation type="submission" date="2017-11" db="EMBL/GenBank/DDBJ databases">
        <title>De novo assembly and phasing of dikaryotic genomes from two isolates of Puccinia coronata f. sp. avenae, the causal agent of oat crown rust.</title>
        <authorList>
            <person name="Miller M.E."/>
            <person name="Zhang Y."/>
            <person name="Omidvar V."/>
            <person name="Sperschneider J."/>
            <person name="Schwessinger B."/>
            <person name="Raley C."/>
            <person name="Palmer J.M."/>
            <person name="Garnica D."/>
            <person name="Upadhyaya N."/>
            <person name="Rathjen J."/>
            <person name="Taylor J.M."/>
            <person name="Park R.F."/>
            <person name="Dodds P.N."/>
            <person name="Hirsch C.D."/>
            <person name="Kianian S.F."/>
            <person name="Figueroa M."/>
        </authorList>
    </citation>
    <scope>NUCLEOTIDE SEQUENCE [LARGE SCALE GENOMIC DNA]</scope>
    <source>
        <strain evidence="2">12NC29</strain>
    </source>
</reference>
<dbReference type="EMBL" id="PGCJ01001244">
    <property type="protein sequence ID" value="PLW07221.1"/>
    <property type="molecule type" value="Genomic_DNA"/>
</dbReference>